<reference evidence="2 3" key="1">
    <citation type="journal article" date="2015" name="Genome Biol.">
        <title>Comparative genomics of Steinernema reveals deeply conserved gene regulatory networks.</title>
        <authorList>
            <person name="Dillman A.R."/>
            <person name="Macchietto M."/>
            <person name="Porter C.F."/>
            <person name="Rogers A."/>
            <person name="Williams B."/>
            <person name="Antoshechkin I."/>
            <person name="Lee M.M."/>
            <person name="Goodwin Z."/>
            <person name="Lu X."/>
            <person name="Lewis E.E."/>
            <person name="Goodrich-Blair H."/>
            <person name="Stock S.P."/>
            <person name="Adams B.J."/>
            <person name="Sternberg P.W."/>
            <person name="Mortazavi A."/>
        </authorList>
    </citation>
    <scope>NUCLEOTIDE SEQUENCE [LARGE SCALE GENOMIC DNA]</scope>
    <source>
        <strain evidence="2 3">ALL</strain>
    </source>
</reference>
<gene>
    <name evidence="2" type="ORF">L596_016905</name>
</gene>
<dbReference type="AlphaFoldDB" id="A0A4U5NKI8"/>
<feature type="transmembrane region" description="Helical" evidence="1">
    <location>
        <begin position="21"/>
        <end position="40"/>
    </location>
</feature>
<name>A0A4U5NKI8_STECR</name>
<protein>
    <submittedName>
        <fullName evidence="2">Uncharacterized protein</fullName>
    </submittedName>
</protein>
<organism evidence="2 3">
    <name type="scientific">Steinernema carpocapsae</name>
    <name type="common">Entomopathogenic nematode</name>
    <dbReference type="NCBI Taxonomy" id="34508"/>
    <lineage>
        <taxon>Eukaryota</taxon>
        <taxon>Metazoa</taxon>
        <taxon>Ecdysozoa</taxon>
        <taxon>Nematoda</taxon>
        <taxon>Chromadorea</taxon>
        <taxon>Rhabditida</taxon>
        <taxon>Tylenchina</taxon>
        <taxon>Panagrolaimomorpha</taxon>
        <taxon>Strongyloidoidea</taxon>
        <taxon>Steinernematidae</taxon>
        <taxon>Steinernema</taxon>
    </lineage>
</organism>
<reference evidence="2 3" key="2">
    <citation type="journal article" date="2019" name="G3 (Bethesda)">
        <title>Hybrid Assembly of the Genome of the Entomopathogenic Nematode Steinernema carpocapsae Identifies the X-Chromosome.</title>
        <authorList>
            <person name="Serra L."/>
            <person name="Macchietto M."/>
            <person name="Macias-Munoz A."/>
            <person name="McGill C.J."/>
            <person name="Rodriguez I.M."/>
            <person name="Rodriguez B."/>
            <person name="Murad R."/>
            <person name="Mortazavi A."/>
        </authorList>
    </citation>
    <scope>NUCLEOTIDE SEQUENCE [LARGE SCALE GENOMIC DNA]</scope>
    <source>
        <strain evidence="2 3">ALL</strain>
    </source>
</reference>
<evidence type="ECO:0000313" key="3">
    <source>
        <dbReference type="Proteomes" id="UP000298663"/>
    </source>
</evidence>
<keyword evidence="1" id="KW-0812">Transmembrane</keyword>
<comment type="caution">
    <text evidence="2">The sequence shown here is derived from an EMBL/GenBank/DDBJ whole genome shotgun (WGS) entry which is preliminary data.</text>
</comment>
<feature type="transmembrane region" description="Helical" evidence="1">
    <location>
        <begin position="52"/>
        <end position="71"/>
    </location>
</feature>
<keyword evidence="3" id="KW-1185">Reference proteome</keyword>
<keyword evidence="1" id="KW-1133">Transmembrane helix</keyword>
<feature type="transmembrane region" description="Helical" evidence="1">
    <location>
        <begin position="114"/>
        <end position="134"/>
    </location>
</feature>
<feature type="transmembrane region" description="Helical" evidence="1">
    <location>
        <begin position="83"/>
        <end position="102"/>
    </location>
</feature>
<dbReference type="EMBL" id="AZBU02000004">
    <property type="protein sequence ID" value="TKR83284.1"/>
    <property type="molecule type" value="Genomic_DNA"/>
</dbReference>
<keyword evidence="1" id="KW-0472">Membrane</keyword>
<accession>A0A4U5NKI8</accession>
<proteinExistence type="predicted"/>
<dbReference type="Proteomes" id="UP000298663">
    <property type="component" value="Unassembled WGS sequence"/>
</dbReference>
<evidence type="ECO:0000256" key="1">
    <source>
        <dbReference type="SAM" id="Phobius"/>
    </source>
</evidence>
<evidence type="ECO:0000313" key="2">
    <source>
        <dbReference type="EMBL" id="TKR83284.1"/>
    </source>
</evidence>
<sequence>MELQDSSKLCCFKLYSLKGGTKFTSAIFGLQGFIGAIFSTDLASATHPYVEFIAIPFLLMTLIGAVTYIGVQKKKPGLLIPLKYSLLIQEILLWAAALLAILKHGDVARASKEPIGQVRIVLALFLVCCVLMAIGCRKMYHTVRDYHKLLSAPVLVEYNSVLE</sequence>